<protein>
    <recommendedName>
        <fullName evidence="4">DUF4864 domain-containing protein</fullName>
    </recommendedName>
</protein>
<accession>A0A1G7JX35</accession>
<dbReference type="InterPro" id="IPR032347">
    <property type="entry name" value="DUF4864"/>
</dbReference>
<proteinExistence type="predicted"/>
<evidence type="ECO:0008006" key="4">
    <source>
        <dbReference type="Google" id="ProtNLM"/>
    </source>
</evidence>
<dbReference type="AlphaFoldDB" id="A0A1G7JX35"/>
<gene>
    <name evidence="2" type="ORF">SAMN05216218_10580</name>
</gene>
<dbReference type="RefSeq" id="WP_092690278.1">
    <property type="nucleotide sequence ID" value="NZ_FNBK01000005.1"/>
</dbReference>
<sequence>MTESNGASDGYPVSDLPTPDPSYGPGDAIGIQLDALGSNDEPRHDAGIMTAYNFASPANRRATGPLERFTTMVRSHRYRPLIDFDDEATGPVERDGNYATQRVTVTGHGGRTVTYEFAVSLQASGRFHGCWQTDGVRVVGPAESSRNDPF</sequence>
<organism evidence="2 3">
    <name type="scientific">Halorientalis regularis</name>
    <dbReference type="NCBI Taxonomy" id="660518"/>
    <lineage>
        <taxon>Archaea</taxon>
        <taxon>Methanobacteriati</taxon>
        <taxon>Methanobacteriota</taxon>
        <taxon>Stenosarchaea group</taxon>
        <taxon>Halobacteria</taxon>
        <taxon>Halobacteriales</taxon>
        <taxon>Haloarculaceae</taxon>
        <taxon>Halorientalis</taxon>
    </lineage>
</organism>
<dbReference type="OrthoDB" id="242411at2157"/>
<evidence type="ECO:0000313" key="3">
    <source>
        <dbReference type="Proteomes" id="UP000199076"/>
    </source>
</evidence>
<name>A0A1G7JX35_9EURY</name>
<evidence type="ECO:0000313" key="2">
    <source>
        <dbReference type="EMBL" id="SDF29089.1"/>
    </source>
</evidence>
<dbReference type="Pfam" id="PF16156">
    <property type="entry name" value="DUF4864"/>
    <property type="match status" value="1"/>
</dbReference>
<evidence type="ECO:0000256" key="1">
    <source>
        <dbReference type="SAM" id="MobiDB-lite"/>
    </source>
</evidence>
<dbReference type="PANTHER" id="PTHR35716">
    <property type="entry name" value="OS05G0574700 PROTEIN-RELATED"/>
    <property type="match status" value="1"/>
</dbReference>
<feature type="region of interest" description="Disordered" evidence="1">
    <location>
        <begin position="1"/>
        <end position="28"/>
    </location>
</feature>
<dbReference type="Proteomes" id="UP000199076">
    <property type="component" value="Unassembled WGS sequence"/>
</dbReference>
<keyword evidence="3" id="KW-1185">Reference proteome</keyword>
<dbReference type="STRING" id="660518.SAMN05216218_10580"/>
<reference evidence="3" key="1">
    <citation type="submission" date="2016-10" db="EMBL/GenBank/DDBJ databases">
        <authorList>
            <person name="Varghese N."/>
            <person name="Submissions S."/>
        </authorList>
    </citation>
    <scope>NUCLEOTIDE SEQUENCE [LARGE SCALE GENOMIC DNA]</scope>
    <source>
        <strain evidence="3">IBRC-M 10760</strain>
    </source>
</reference>
<dbReference type="EMBL" id="FNBK01000005">
    <property type="protein sequence ID" value="SDF29089.1"/>
    <property type="molecule type" value="Genomic_DNA"/>
</dbReference>